<accession>A0A078KH55</accession>
<keyword evidence="1" id="KW-0472">Membrane</keyword>
<reference evidence="3" key="3">
    <citation type="submission" date="2014-05" db="EMBL/GenBank/DDBJ databases">
        <authorList>
            <person name="Aslett M.A."/>
            <person name="De Silva N."/>
        </authorList>
    </citation>
    <scope>NUCLEOTIDE SEQUENCE</scope>
    <source>
        <strain evidence="3">17X</strain>
    </source>
</reference>
<dbReference type="Proteomes" id="UP000072874">
    <property type="component" value="Chromosome 6"/>
</dbReference>
<feature type="transmembrane region" description="Helical" evidence="1">
    <location>
        <begin position="31"/>
        <end position="51"/>
    </location>
</feature>
<evidence type="ECO:0000313" key="5">
    <source>
        <dbReference type="Proteomes" id="UP000072904"/>
    </source>
</evidence>
<evidence type="ECO:0000313" key="2">
    <source>
        <dbReference type="EMBL" id="CDU17110.1"/>
    </source>
</evidence>
<organism evidence="2 5">
    <name type="scientific">Plasmodium yoelii</name>
    <dbReference type="NCBI Taxonomy" id="5861"/>
    <lineage>
        <taxon>Eukaryota</taxon>
        <taxon>Sar</taxon>
        <taxon>Alveolata</taxon>
        <taxon>Apicomplexa</taxon>
        <taxon>Aconoidasida</taxon>
        <taxon>Haemosporida</taxon>
        <taxon>Plasmodiidae</taxon>
        <taxon>Plasmodium</taxon>
        <taxon>Plasmodium (Vinckeia)</taxon>
    </lineage>
</organism>
<proteinExistence type="predicted"/>
<dbReference type="AlphaFoldDB" id="A0A078KH55"/>
<evidence type="ECO:0000313" key="3">
    <source>
        <dbReference type="EMBL" id="VTZ75594.1"/>
    </source>
</evidence>
<evidence type="ECO:0000256" key="1">
    <source>
        <dbReference type="SAM" id="Phobius"/>
    </source>
</evidence>
<keyword evidence="1" id="KW-0812">Transmembrane</keyword>
<dbReference type="OrthoDB" id="372174at2759"/>
<dbReference type="VEuPathDB" id="PlasmoDB:PY17X_0626100"/>
<dbReference type="Proteomes" id="UP000072904">
    <property type="component" value="Chromosome 6"/>
</dbReference>
<sequence>MLNEKDIGEYFSDHYSYIRKKNAPKKKLRPFIVYLKIVAGICLCLMFKLFFKRPPVVQQPPNSRIYNSNIRTVA</sequence>
<dbReference type="EMBL" id="LK934634">
    <property type="protein sequence ID" value="CDU17110.1"/>
    <property type="molecule type" value="Genomic_DNA"/>
</dbReference>
<dbReference type="RefSeq" id="XP_022813219.1">
    <property type="nucleotide sequence ID" value="XM_022955445.1"/>
</dbReference>
<reference evidence="3" key="4">
    <citation type="submission" date="2019-05" db="EMBL/GenBank/DDBJ databases">
        <authorList>
            <consortium name="Pathogen Informatics"/>
        </authorList>
    </citation>
    <scope>NUCLEOTIDE SEQUENCE</scope>
    <source>
        <strain evidence="3">17X</strain>
    </source>
</reference>
<reference evidence="2" key="2">
    <citation type="submission" date="2014-05" db="EMBL/GenBank/DDBJ databases">
        <authorList>
            <person name="Aslett A.Martin."/>
            <person name="De Silva Nishadi"/>
        </authorList>
    </citation>
    <scope>NUCLEOTIDE SEQUENCE</scope>
    <source>
        <strain evidence="2">YM</strain>
    </source>
</reference>
<dbReference type="VEuPathDB" id="PlasmoDB:PYYM_0625100"/>
<evidence type="ECO:0000313" key="4">
    <source>
        <dbReference type="Proteomes" id="UP000072874"/>
    </source>
</evidence>
<reference evidence="4 5" key="1">
    <citation type="journal article" date="2014" name="BMC Biol.">
        <title>A comprehensive evaluation of rodent malaria parasite genomes and gene expression.</title>
        <authorList>
            <person name="Otto T.D."/>
            <person name="Bohme U."/>
            <person name="Jackson A.P."/>
            <person name="Hunt M."/>
            <person name="Franke-Fayard B."/>
            <person name="Hoeijmakers W.A."/>
            <person name="Religa A.A."/>
            <person name="Robertson L."/>
            <person name="Sanders M."/>
            <person name="Ogun S.A."/>
            <person name="Cunningham D."/>
            <person name="Erhart A."/>
            <person name="Billker O."/>
            <person name="Khan S.M."/>
            <person name="Stunnenberg H.G."/>
            <person name="Langhorne J."/>
            <person name="Holder A.A."/>
            <person name="Waters A.P."/>
            <person name="Newbold C.I."/>
            <person name="Pain A."/>
            <person name="Berriman M."/>
            <person name="Janse C.J."/>
        </authorList>
    </citation>
    <scope>NUCLEOTIDE SEQUENCE [LARGE SCALE GENOMIC DNA]</scope>
    <source>
        <strain evidence="3 4">17X</strain>
        <strain evidence="2 5">YM</strain>
    </source>
</reference>
<keyword evidence="1" id="KW-1133">Transmembrane helix</keyword>
<dbReference type="KEGG" id="pyo:PY17X_0626100"/>
<dbReference type="OMA" id="CLMFKLF"/>
<dbReference type="EMBL" id="LM993660">
    <property type="protein sequence ID" value="VTZ75594.1"/>
    <property type="molecule type" value="Genomic_DNA"/>
</dbReference>
<gene>
    <name evidence="3" type="ORF">PY17X_0626100</name>
    <name evidence="2" type="ORF">PYYM_0625100</name>
</gene>
<protein>
    <submittedName>
        <fullName evidence="2">Uncharacterized protein</fullName>
    </submittedName>
</protein>
<dbReference type="GeneID" id="34859713"/>
<name>A0A078KH55_PLAYE</name>
<dbReference type="VEuPathDB" id="PlasmoDB:Py17XNL_000600805"/>